<protein>
    <submittedName>
        <fullName evidence="2">15384_t:CDS:1</fullName>
    </submittedName>
</protein>
<proteinExistence type="predicted"/>
<dbReference type="EMBL" id="CAJVQB010002864">
    <property type="protein sequence ID" value="CAG8589720.1"/>
    <property type="molecule type" value="Genomic_DNA"/>
</dbReference>
<dbReference type="PROSITE" id="PS50011">
    <property type="entry name" value="PROTEIN_KINASE_DOM"/>
    <property type="match status" value="1"/>
</dbReference>
<dbReference type="Pfam" id="PF07714">
    <property type="entry name" value="PK_Tyr_Ser-Thr"/>
    <property type="match status" value="1"/>
</dbReference>
<organism evidence="2 3">
    <name type="scientific">Gigaspora margarita</name>
    <dbReference type="NCBI Taxonomy" id="4874"/>
    <lineage>
        <taxon>Eukaryota</taxon>
        <taxon>Fungi</taxon>
        <taxon>Fungi incertae sedis</taxon>
        <taxon>Mucoromycota</taxon>
        <taxon>Glomeromycotina</taxon>
        <taxon>Glomeromycetes</taxon>
        <taxon>Diversisporales</taxon>
        <taxon>Gigasporaceae</taxon>
        <taxon>Gigaspora</taxon>
    </lineage>
</organism>
<feature type="domain" description="Protein kinase" evidence="1">
    <location>
        <begin position="1"/>
        <end position="194"/>
    </location>
</feature>
<comment type="caution">
    <text evidence="2">The sequence shown here is derived from an EMBL/GenBank/DDBJ whole genome shotgun (WGS) entry which is preliminary data.</text>
</comment>
<accession>A0ABN7UGW5</accession>
<sequence length="194" mass="23118">MQVAKDFNKLEIFIPYEEFLVNRLLRGSDFGIFKDAIWKACQKKVALLFPKEKNQFSKEDDLLSKLKELKHDNIIKFHGITYGIVQHHDISNYLFNKIPYQDPRLLKNARKLPDKESDIYSLGFILWRIFSHDEPFSNYDKNLIDLVNEIHQNKREKPTIGTPKHYISIYETCWSFNLNERPPIKHVLIELKKI</sequence>
<dbReference type="InterPro" id="IPR011009">
    <property type="entry name" value="Kinase-like_dom_sf"/>
</dbReference>
<dbReference type="SUPFAM" id="SSF56112">
    <property type="entry name" value="Protein kinase-like (PK-like)"/>
    <property type="match status" value="1"/>
</dbReference>
<dbReference type="InterPro" id="IPR000719">
    <property type="entry name" value="Prot_kinase_dom"/>
</dbReference>
<dbReference type="Gene3D" id="1.10.510.10">
    <property type="entry name" value="Transferase(Phosphotransferase) domain 1"/>
    <property type="match status" value="1"/>
</dbReference>
<evidence type="ECO:0000259" key="1">
    <source>
        <dbReference type="PROSITE" id="PS50011"/>
    </source>
</evidence>
<dbReference type="Proteomes" id="UP000789901">
    <property type="component" value="Unassembled WGS sequence"/>
</dbReference>
<name>A0ABN7UGW5_GIGMA</name>
<keyword evidence="3" id="KW-1185">Reference proteome</keyword>
<dbReference type="Gene3D" id="3.30.200.20">
    <property type="entry name" value="Phosphorylase Kinase, domain 1"/>
    <property type="match status" value="1"/>
</dbReference>
<dbReference type="InterPro" id="IPR051681">
    <property type="entry name" value="Ser/Thr_Kinases-Pseudokinases"/>
</dbReference>
<dbReference type="InterPro" id="IPR001245">
    <property type="entry name" value="Ser-Thr/Tyr_kinase_cat_dom"/>
</dbReference>
<gene>
    <name evidence="2" type="ORF">GMARGA_LOCUS6346</name>
</gene>
<reference evidence="2 3" key="1">
    <citation type="submission" date="2021-06" db="EMBL/GenBank/DDBJ databases">
        <authorList>
            <person name="Kallberg Y."/>
            <person name="Tangrot J."/>
            <person name="Rosling A."/>
        </authorList>
    </citation>
    <scope>NUCLEOTIDE SEQUENCE [LARGE SCALE GENOMIC DNA]</scope>
    <source>
        <strain evidence="2 3">120-4 pot B 10/14</strain>
    </source>
</reference>
<dbReference type="PANTHER" id="PTHR44329">
    <property type="entry name" value="SERINE/THREONINE-PROTEIN KINASE TNNI3K-RELATED"/>
    <property type="match status" value="1"/>
</dbReference>
<evidence type="ECO:0000313" key="2">
    <source>
        <dbReference type="EMBL" id="CAG8589720.1"/>
    </source>
</evidence>
<evidence type="ECO:0000313" key="3">
    <source>
        <dbReference type="Proteomes" id="UP000789901"/>
    </source>
</evidence>